<evidence type="ECO:0000313" key="2">
    <source>
        <dbReference type="EMBL" id="CZR54411.1"/>
    </source>
</evidence>
<gene>
    <name evidence="2" type="ORF">PAC_04295</name>
</gene>
<dbReference type="STRING" id="576137.A0A1L7WNS5"/>
<feature type="domain" description="Heterokaryon incompatibility" evidence="1">
    <location>
        <begin position="22"/>
        <end position="109"/>
    </location>
</feature>
<proteinExistence type="predicted"/>
<keyword evidence="3" id="KW-1185">Reference proteome</keyword>
<sequence length="544" mass="61396">MRLINTSTLTLQEFFGTDTPEYCILSHRWETEEVTFQDFQAAGRGPRMKGYLKVLGCCKQALLDGWKWAWIDSCCIDKTSSAELSEAINSMFLWYRESQVCYAYLSDVPSIEGRDEHMTKLNLGQSKWFTRGWTLQELLAPEYVVFYDENWAEIGTKASLSDVIEKRTGIKDLTRWEEACAAQKMSWSAWRETTRVEDLAYSLLGIFGVYMPPLYGEGENAFQRLQLEIINKSDDESLFAWISTNRRAKTGLLATSPKNFRDSGDISTMKVHGDSGKSFKREKPYSITNMGLRVEEAIIQADLTAIKRLNGGSINRISGSFQINEILFGKTIPAANIFLMPLNCYIPGKGGHCVALILEKFFGSQFIVLRHEQHHFVQMPMAEGQIQRLAFIKQTLSSKPLRKADFIFMVEAPVCDSEVTYVGSHYFGEIPGGLERFDRNWKSTETVTSGMFYAQEFSISEGAHRSSFGVLVEHENGRPGVHLISPNSDCTLEVAWRLYTKTSGYRRGVDRTSVVLPGGTNVSAALKRMSGTADFKVEARILPP</sequence>
<dbReference type="AlphaFoldDB" id="A0A1L7WNS5"/>
<name>A0A1L7WNS5_9HELO</name>
<dbReference type="OrthoDB" id="674604at2759"/>
<accession>A0A1L7WNS5</accession>
<dbReference type="Proteomes" id="UP000184330">
    <property type="component" value="Unassembled WGS sequence"/>
</dbReference>
<protein>
    <recommendedName>
        <fullName evidence="1">Heterokaryon incompatibility domain-containing protein</fullName>
    </recommendedName>
</protein>
<dbReference type="PANTHER" id="PTHR10622:SF10">
    <property type="entry name" value="HET DOMAIN-CONTAINING PROTEIN"/>
    <property type="match status" value="1"/>
</dbReference>
<dbReference type="EMBL" id="FJOG01000005">
    <property type="protein sequence ID" value="CZR54411.1"/>
    <property type="molecule type" value="Genomic_DNA"/>
</dbReference>
<dbReference type="Pfam" id="PF06985">
    <property type="entry name" value="HET"/>
    <property type="match status" value="1"/>
</dbReference>
<dbReference type="InterPro" id="IPR010730">
    <property type="entry name" value="HET"/>
</dbReference>
<reference evidence="2 3" key="1">
    <citation type="submission" date="2016-03" db="EMBL/GenBank/DDBJ databases">
        <authorList>
            <person name="Ploux O."/>
        </authorList>
    </citation>
    <scope>NUCLEOTIDE SEQUENCE [LARGE SCALE GENOMIC DNA]</scope>
    <source>
        <strain evidence="2 3">UAMH 11012</strain>
    </source>
</reference>
<evidence type="ECO:0000313" key="3">
    <source>
        <dbReference type="Proteomes" id="UP000184330"/>
    </source>
</evidence>
<evidence type="ECO:0000259" key="1">
    <source>
        <dbReference type="Pfam" id="PF06985"/>
    </source>
</evidence>
<dbReference type="PANTHER" id="PTHR10622">
    <property type="entry name" value="HET DOMAIN-CONTAINING PROTEIN"/>
    <property type="match status" value="1"/>
</dbReference>
<organism evidence="2 3">
    <name type="scientific">Phialocephala subalpina</name>
    <dbReference type="NCBI Taxonomy" id="576137"/>
    <lineage>
        <taxon>Eukaryota</taxon>
        <taxon>Fungi</taxon>
        <taxon>Dikarya</taxon>
        <taxon>Ascomycota</taxon>
        <taxon>Pezizomycotina</taxon>
        <taxon>Leotiomycetes</taxon>
        <taxon>Helotiales</taxon>
        <taxon>Mollisiaceae</taxon>
        <taxon>Phialocephala</taxon>
        <taxon>Phialocephala fortinii species complex</taxon>
    </lineage>
</organism>